<dbReference type="Gene3D" id="2.10.60.10">
    <property type="entry name" value="CD59"/>
    <property type="match status" value="1"/>
</dbReference>
<dbReference type="Pfam" id="PF00087">
    <property type="entry name" value="Toxin_TOLIP"/>
    <property type="match status" value="1"/>
</dbReference>
<feature type="domain" description="Snake toxin/toxin-like" evidence="1">
    <location>
        <begin position="17"/>
        <end position="51"/>
    </location>
</feature>
<name>A0A8C4YG24_9SAUR</name>
<sequence>ALNVLSIIKASLTAHSLKCYTCIAQASNDQCMIPIDCADTDKYCATVIGTDKSSKFQH</sequence>
<evidence type="ECO:0000313" key="3">
    <source>
        <dbReference type="Proteomes" id="UP000694390"/>
    </source>
</evidence>
<reference evidence="2" key="2">
    <citation type="submission" date="2025-08" db="UniProtKB">
        <authorList>
            <consortium name="Ensembl"/>
        </authorList>
    </citation>
    <scope>IDENTIFICATION</scope>
</reference>
<dbReference type="InterPro" id="IPR045860">
    <property type="entry name" value="Snake_toxin-like_sf"/>
</dbReference>
<accession>A0A8C4YG24</accession>
<proteinExistence type="predicted"/>
<evidence type="ECO:0000313" key="2">
    <source>
        <dbReference type="Ensembl" id="ENSGEVP00005024880.1"/>
    </source>
</evidence>
<dbReference type="Ensembl" id="ENSGEVT00005026159.1">
    <property type="protein sequence ID" value="ENSGEVP00005024880.1"/>
    <property type="gene ID" value="ENSGEVG00005017644.1"/>
</dbReference>
<dbReference type="OrthoDB" id="5945173at2759"/>
<protein>
    <recommendedName>
        <fullName evidence="1">Snake toxin/toxin-like domain-containing protein</fullName>
    </recommendedName>
</protein>
<dbReference type="InterPro" id="IPR035076">
    <property type="entry name" value="Toxin/TOLIP"/>
</dbReference>
<organism evidence="2 3">
    <name type="scientific">Gopherus evgoodei</name>
    <name type="common">Goodes thornscrub tortoise</name>
    <dbReference type="NCBI Taxonomy" id="1825980"/>
    <lineage>
        <taxon>Eukaryota</taxon>
        <taxon>Metazoa</taxon>
        <taxon>Chordata</taxon>
        <taxon>Craniata</taxon>
        <taxon>Vertebrata</taxon>
        <taxon>Euteleostomi</taxon>
        <taxon>Archelosauria</taxon>
        <taxon>Testudinata</taxon>
        <taxon>Testudines</taxon>
        <taxon>Cryptodira</taxon>
        <taxon>Durocryptodira</taxon>
        <taxon>Testudinoidea</taxon>
        <taxon>Testudinidae</taxon>
        <taxon>Gopherus</taxon>
    </lineage>
</organism>
<dbReference type="GO" id="GO:0030154">
    <property type="term" value="P:cell differentiation"/>
    <property type="evidence" value="ECO:0007669"/>
    <property type="project" value="UniProtKB-ARBA"/>
</dbReference>
<dbReference type="AlphaFoldDB" id="A0A8C4YG24"/>
<keyword evidence="3" id="KW-1185">Reference proteome</keyword>
<dbReference type="SUPFAM" id="SSF57302">
    <property type="entry name" value="Snake toxin-like"/>
    <property type="match status" value="1"/>
</dbReference>
<evidence type="ECO:0000259" key="1">
    <source>
        <dbReference type="Pfam" id="PF00087"/>
    </source>
</evidence>
<reference evidence="2" key="1">
    <citation type="submission" date="2019-06" db="EMBL/GenBank/DDBJ databases">
        <title>G10K-VGP Goodes thornscrub tortoise genome, primary haplotype.</title>
        <authorList>
            <person name="Murphy B."/>
            <person name="Edwards T."/>
            <person name="Rhie A."/>
            <person name="Koren S."/>
            <person name="Phillippy A."/>
            <person name="Fedrigo O."/>
            <person name="Haase B."/>
            <person name="Mountcastle J."/>
            <person name="Lewin H."/>
            <person name="Damas J."/>
            <person name="Howe K."/>
            <person name="Formenti G."/>
            <person name="Myers G."/>
            <person name="Durbin R."/>
            <person name="Jarvis E.D."/>
        </authorList>
    </citation>
    <scope>NUCLEOTIDE SEQUENCE [LARGE SCALE GENOMIC DNA]</scope>
</reference>
<dbReference type="Proteomes" id="UP000694390">
    <property type="component" value="Chromosome 2"/>
</dbReference>
<reference evidence="2" key="3">
    <citation type="submission" date="2025-09" db="UniProtKB">
        <authorList>
            <consortium name="Ensembl"/>
        </authorList>
    </citation>
    <scope>IDENTIFICATION</scope>
</reference>